<name>A0A0D2GLX4_9BACT</name>
<reference evidence="1 2" key="1">
    <citation type="submission" date="2013-11" db="EMBL/GenBank/DDBJ databases">
        <title>Metagenomic analysis of a methanogenic consortium involved in long chain n-alkane degradation.</title>
        <authorList>
            <person name="Davidova I.A."/>
            <person name="Callaghan A.V."/>
            <person name="Wawrik B."/>
            <person name="Pruitt S."/>
            <person name="Marks C."/>
            <person name="Duncan K.E."/>
            <person name="Suflita J.M."/>
        </authorList>
    </citation>
    <scope>NUCLEOTIDE SEQUENCE [LARGE SCALE GENOMIC DNA]</scope>
    <source>
        <strain evidence="1 2">SPR</strain>
    </source>
</reference>
<evidence type="ECO:0000313" key="2">
    <source>
        <dbReference type="Proteomes" id="UP000032233"/>
    </source>
</evidence>
<keyword evidence="2" id="KW-1185">Reference proteome</keyword>
<sequence>MAGHLLCLLKLSLWEPFFSIRQEKIFGKIKS</sequence>
<comment type="caution">
    <text evidence="1">The sequence shown here is derived from an EMBL/GenBank/DDBJ whole genome shotgun (WGS) entry which is preliminary data.</text>
</comment>
<accession>A0A0D2GLX4</accession>
<gene>
    <name evidence="1" type="ORF">X474_02450</name>
</gene>
<protein>
    <submittedName>
        <fullName evidence="1">Uncharacterized protein</fullName>
    </submittedName>
</protein>
<proteinExistence type="predicted"/>
<dbReference type="Proteomes" id="UP000032233">
    <property type="component" value="Unassembled WGS sequence"/>
</dbReference>
<dbReference type="AlphaFoldDB" id="A0A0D2GLX4"/>
<dbReference type="EMBL" id="AZAC01000002">
    <property type="protein sequence ID" value="KIX15702.1"/>
    <property type="molecule type" value="Genomic_DNA"/>
</dbReference>
<evidence type="ECO:0000313" key="1">
    <source>
        <dbReference type="EMBL" id="KIX15702.1"/>
    </source>
</evidence>
<organism evidence="1 2">
    <name type="scientific">Dethiosulfatarculus sandiegensis</name>
    <dbReference type="NCBI Taxonomy" id="1429043"/>
    <lineage>
        <taxon>Bacteria</taxon>
        <taxon>Pseudomonadati</taxon>
        <taxon>Thermodesulfobacteriota</taxon>
        <taxon>Desulfarculia</taxon>
        <taxon>Desulfarculales</taxon>
        <taxon>Desulfarculaceae</taxon>
        <taxon>Dethiosulfatarculus</taxon>
    </lineage>
</organism>
<dbReference type="InParanoid" id="A0A0D2GLX4"/>